<feature type="non-terminal residue" evidence="1">
    <location>
        <position position="1"/>
    </location>
</feature>
<protein>
    <submittedName>
        <fullName evidence="1">Uncharacterized protein</fullName>
    </submittedName>
</protein>
<comment type="caution">
    <text evidence="1">The sequence shown here is derived from an EMBL/GenBank/DDBJ whole genome shotgun (WGS) entry which is preliminary data.</text>
</comment>
<dbReference type="AlphaFoldDB" id="A0A0F9BKY0"/>
<proteinExistence type="predicted"/>
<name>A0A0F9BKY0_9ZZZZ</name>
<evidence type="ECO:0000313" key="1">
    <source>
        <dbReference type="EMBL" id="KKK91259.1"/>
    </source>
</evidence>
<accession>A0A0F9BKY0</accession>
<gene>
    <name evidence="1" type="ORF">LCGC14_2714800</name>
</gene>
<dbReference type="EMBL" id="LAZR01048734">
    <property type="protein sequence ID" value="KKK91259.1"/>
    <property type="molecule type" value="Genomic_DNA"/>
</dbReference>
<reference evidence="1" key="1">
    <citation type="journal article" date="2015" name="Nature">
        <title>Complex archaea that bridge the gap between prokaryotes and eukaryotes.</title>
        <authorList>
            <person name="Spang A."/>
            <person name="Saw J.H."/>
            <person name="Jorgensen S.L."/>
            <person name="Zaremba-Niedzwiedzka K."/>
            <person name="Martijn J."/>
            <person name="Lind A.E."/>
            <person name="van Eijk R."/>
            <person name="Schleper C."/>
            <person name="Guy L."/>
            <person name="Ettema T.J."/>
        </authorList>
    </citation>
    <scope>NUCLEOTIDE SEQUENCE</scope>
</reference>
<sequence length="42" mass="4604">IGVTIAMLWERHGRYGSDAQVDRVDVPTSIRIGDTRGDGYAV</sequence>
<organism evidence="1">
    <name type="scientific">marine sediment metagenome</name>
    <dbReference type="NCBI Taxonomy" id="412755"/>
    <lineage>
        <taxon>unclassified sequences</taxon>
        <taxon>metagenomes</taxon>
        <taxon>ecological metagenomes</taxon>
    </lineage>
</organism>